<protein>
    <submittedName>
        <fullName evidence="1">Uncharacterized protein</fullName>
    </submittedName>
</protein>
<dbReference type="Proteomes" id="UP000034366">
    <property type="component" value="Unassembled WGS sequence"/>
</dbReference>
<evidence type="ECO:0000313" key="2">
    <source>
        <dbReference type="Proteomes" id="UP000034366"/>
    </source>
</evidence>
<evidence type="ECO:0000313" key="1">
    <source>
        <dbReference type="EMBL" id="KKQ49512.1"/>
    </source>
</evidence>
<proteinExistence type="predicted"/>
<reference evidence="1 2" key="1">
    <citation type="journal article" date="2015" name="Nature">
        <title>rRNA introns, odd ribosomes, and small enigmatic genomes across a large radiation of phyla.</title>
        <authorList>
            <person name="Brown C.T."/>
            <person name="Hug L.A."/>
            <person name="Thomas B.C."/>
            <person name="Sharon I."/>
            <person name="Castelle C.J."/>
            <person name="Singh A."/>
            <person name="Wilkins M.J."/>
            <person name="Williams K.H."/>
            <person name="Banfield J.F."/>
        </authorList>
    </citation>
    <scope>NUCLEOTIDE SEQUENCE [LARGE SCALE GENOMIC DNA]</scope>
</reference>
<accession>A0A0G0I4M6</accession>
<sequence length="70" mass="7792">MFNLESGVIIVANKEIKDGLAYWNEYMGINDLKKDEPKEEINIGTLLVVKGKVANRTVLEEVVYDGHGVA</sequence>
<gene>
    <name evidence="1" type="ORF">US67_C0014G0014</name>
</gene>
<comment type="caution">
    <text evidence="1">The sequence shown here is derived from an EMBL/GenBank/DDBJ whole genome shotgun (WGS) entry which is preliminary data.</text>
</comment>
<dbReference type="AlphaFoldDB" id="A0A0G0I4M6"/>
<name>A0A0G0I4M6_9BACT</name>
<dbReference type="EMBL" id="LBTW01000014">
    <property type="protein sequence ID" value="KKQ49512.1"/>
    <property type="molecule type" value="Genomic_DNA"/>
</dbReference>
<organism evidence="1 2">
    <name type="scientific">Candidatus Woesebacteria bacterium GW2011_GWD1_38_10</name>
    <dbReference type="NCBI Taxonomy" id="1618592"/>
    <lineage>
        <taxon>Bacteria</taxon>
        <taxon>Candidatus Woeseibacteriota</taxon>
    </lineage>
</organism>